<protein>
    <submittedName>
        <fullName evidence="1">Uncharacterized protein</fullName>
    </submittedName>
</protein>
<name>A0AAP0JJ81_9MAGN</name>
<reference evidence="1 2" key="1">
    <citation type="submission" date="2024-01" db="EMBL/GenBank/DDBJ databases">
        <title>Genome assemblies of Stephania.</title>
        <authorList>
            <person name="Yang L."/>
        </authorList>
    </citation>
    <scope>NUCLEOTIDE SEQUENCE [LARGE SCALE GENOMIC DNA]</scope>
    <source>
        <strain evidence="1">JXDWG</strain>
        <tissue evidence="1">Leaf</tissue>
    </source>
</reference>
<dbReference type="EMBL" id="JBBNAG010000005">
    <property type="protein sequence ID" value="KAK9133847.1"/>
    <property type="molecule type" value="Genomic_DNA"/>
</dbReference>
<evidence type="ECO:0000313" key="2">
    <source>
        <dbReference type="Proteomes" id="UP001419268"/>
    </source>
</evidence>
<dbReference type="Proteomes" id="UP001419268">
    <property type="component" value="Unassembled WGS sequence"/>
</dbReference>
<accession>A0AAP0JJ81</accession>
<organism evidence="1 2">
    <name type="scientific">Stephania cephalantha</name>
    <dbReference type="NCBI Taxonomy" id="152367"/>
    <lineage>
        <taxon>Eukaryota</taxon>
        <taxon>Viridiplantae</taxon>
        <taxon>Streptophyta</taxon>
        <taxon>Embryophyta</taxon>
        <taxon>Tracheophyta</taxon>
        <taxon>Spermatophyta</taxon>
        <taxon>Magnoliopsida</taxon>
        <taxon>Ranunculales</taxon>
        <taxon>Menispermaceae</taxon>
        <taxon>Menispermoideae</taxon>
        <taxon>Cissampelideae</taxon>
        <taxon>Stephania</taxon>
    </lineage>
</organism>
<comment type="caution">
    <text evidence="1">The sequence shown here is derived from an EMBL/GenBank/DDBJ whole genome shotgun (WGS) entry which is preliminary data.</text>
</comment>
<evidence type="ECO:0000313" key="1">
    <source>
        <dbReference type="EMBL" id="KAK9133847.1"/>
    </source>
</evidence>
<keyword evidence="2" id="KW-1185">Reference proteome</keyword>
<gene>
    <name evidence="1" type="ORF">Scep_013375</name>
</gene>
<proteinExistence type="predicted"/>
<sequence length="58" mass="6612">MKQIKVYGRWMSKTDGGTYCLQKLSYLLEIGFGPLGTSWALALKALSCDLHDQWQSWS</sequence>
<dbReference type="AlphaFoldDB" id="A0AAP0JJ81"/>